<evidence type="ECO:0000313" key="1">
    <source>
        <dbReference type="EMBL" id="EMC99248.1"/>
    </source>
</evidence>
<reference evidence="1 2" key="1">
    <citation type="journal article" date="2012" name="PLoS Pathog.">
        <title>Diverse lifestyles and strategies of plant pathogenesis encoded in the genomes of eighteen Dothideomycetes fungi.</title>
        <authorList>
            <person name="Ohm R.A."/>
            <person name="Feau N."/>
            <person name="Henrissat B."/>
            <person name="Schoch C.L."/>
            <person name="Horwitz B.A."/>
            <person name="Barry K.W."/>
            <person name="Condon B.J."/>
            <person name="Copeland A.C."/>
            <person name="Dhillon B."/>
            <person name="Glaser F."/>
            <person name="Hesse C.N."/>
            <person name="Kosti I."/>
            <person name="LaButti K."/>
            <person name="Lindquist E.A."/>
            <person name="Lucas S."/>
            <person name="Salamov A.A."/>
            <person name="Bradshaw R.E."/>
            <person name="Ciuffetti L."/>
            <person name="Hamelin R.C."/>
            <person name="Kema G.H.J."/>
            <person name="Lawrence C."/>
            <person name="Scott J.A."/>
            <person name="Spatafora J.W."/>
            <person name="Turgeon B.G."/>
            <person name="de Wit P.J.G.M."/>
            <person name="Zhong S."/>
            <person name="Goodwin S.B."/>
            <person name="Grigoriev I.V."/>
        </authorList>
    </citation>
    <scope>NUCLEOTIDE SEQUENCE [LARGE SCALE GENOMIC DNA]</scope>
    <source>
        <strain evidence="1 2">UAMH 10762</strain>
    </source>
</reference>
<evidence type="ECO:0000313" key="2">
    <source>
        <dbReference type="Proteomes" id="UP000011761"/>
    </source>
</evidence>
<name>M2N5E1_BAUPA</name>
<sequence length="124" mass="13504">MGETTNYTKAMPASSTITFHPPCALPSYTAHTLDNNDIVLPFTHSHLTSKATAFATRPLHVRSEHVCAVIQYAQFSLRTVVSSHRPPDMNAMSLKNTDTLTKKNSAFAAFARGCECTSPAHALK</sequence>
<dbReference type="KEGG" id="bcom:BAUCODRAFT_396244"/>
<dbReference type="HOGENOM" id="CLU_2003480_0_0_1"/>
<dbReference type="RefSeq" id="XP_007674190.1">
    <property type="nucleotide sequence ID" value="XM_007676000.1"/>
</dbReference>
<protein>
    <submittedName>
        <fullName evidence="1">Uncharacterized protein</fullName>
    </submittedName>
</protein>
<accession>M2N5E1</accession>
<gene>
    <name evidence="1" type="ORF">BAUCODRAFT_396244</name>
</gene>
<dbReference type="Proteomes" id="UP000011761">
    <property type="component" value="Unassembled WGS sequence"/>
</dbReference>
<proteinExistence type="predicted"/>
<keyword evidence="2" id="KW-1185">Reference proteome</keyword>
<organism evidence="1 2">
    <name type="scientific">Baudoinia panamericana (strain UAMH 10762)</name>
    <name type="common">Angels' share fungus</name>
    <name type="synonym">Baudoinia compniacensis (strain UAMH 10762)</name>
    <dbReference type="NCBI Taxonomy" id="717646"/>
    <lineage>
        <taxon>Eukaryota</taxon>
        <taxon>Fungi</taxon>
        <taxon>Dikarya</taxon>
        <taxon>Ascomycota</taxon>
        <taxon>Pezizomycotina</taxon>
        <taxon>Dothideomycetes</taxon>
        <taxon>Dothideomycetidae</taxon>
        <taxon>Mycosphaerellales</taxon>
        <taxon>Teratosphaeriaceae</taxon>
        <taxon>Baudoinia</taxon>
    </lineage>
</organism>
<dbReference type="EMBL" id="KB445552">
    <property type="protein sequence ID" value="EMC99248.1"/>
    <property type="molecule type" value="Genomic_DNA"/>
</dbReference>
<dbReference type="GeneID" id="19113845"/>
<dbReference type="AlphaFoldDB" id="M2N5E1"/>